<gene>
    <name evidence="2" type="ORF">A9Q93_01265</name>
</gene>
<dbReference type="Proteomes" id="UP000196102">
    <property type="component" value="Unassembled WGS sequence"/>
</dbReference>
<feature type="transmembrane region" description="Helical" evidence="1">
    <location>
        <begin position="34"/>
        <end position="52"/>
    </location>
</feature>
<proteinExistence type="predicted"/>
<comment type="caution">
    <text evidence="2">The sequence shown here is derived from an EMBL/GenBank/DDBJ whole genome shotgun (WGS) entry which is preliminary data.</text>
</comment>
<dbReference type="AlphaFoldDB" id="A0A1Z8BF88"/>
<organism evidence="2 3">
    <name type="scientific">Nonlabens dokdonensis</name>
    <dbReference type="NCBI Taxonomy" id="328515"/>
    <lineage>
        <taxon>Bacteria</taxon>
        <taxon>Pseudomonadati</taxon>
        <taxon>Bacteroidota</taxon>
        <taxon>Flavobacteriia</taxon>
        <taxon>Flavobacteriales</taxon>
        <taxon>Flavobacteriaceae</taxon>
        <taxon>Nonlabens</taxon>
    </lineage>
</organism>
<keyword evidence="1" id="KW-0812">Transmembrane</keyword>
<evidence type="ECO:0000313" key="3">
    <source>
        <dbReference type="Proteomes" id="UP000196102"/>
    </source>
</evidence>
<feature type="transmembrane region" description="Helical" evidence="1">
    <location>
        <begin position="58"/>
        <end position="76"/>
    </location>
</feature>
<keyword evidence="1" id="KW-0472">Membrane</keyword>
<accession>A0A1Z8BF88</accession>
<evidence type="ECO:0008006" key="4">
    <source>
        <dbReference type="Google" id="ProtNLM"/>
    </source>
</evidence>
<dbReference type="EMBL" id="MAAX01000021">
    <property type="protein sequence ID" value="OUS21234.1"/>
    <property type="molecule type" value="Genomic_DNA"/>
</dbReference>
<evidence type="ECO:0000256" key="1">
    <source>
        <dbReference type="SAM" id="Phobius"/>
    </source>
</evidence>
<name>A0A1Z8BF88_9FLAO</name>
<sequence length="181" mass="21500">MIILKEEFTIDDALVGLFYHTQHSEDYKKKLNRYRLVSPLIWLACASVIFYIRSLPIWIYLIILTFCILWYVFYPIRFKKLILKKHREFLKNKIDELGALLTKKDVFHLSKEQIIIEGNNTQTTITPNHIEKMLVLNTHLVIFIKSGGTISFNKDSANYDTFYNFFTSLNLKKESDLNWKI</sequence>
<keyword evidence="1" id="KW-1133">Transmembrane helix</keyword>
<evidence type="ECO:0000313" key="2">
    <source>
        <dbReference type="EMBL" id="OUS21234.1"/>
    </source>
</evidence>
<reference evidence="3" key="1">
    <citation type="journal article" date="2017" name="Proc. Natl. Acad. Sci. U.S.A.">
        <title>Simulation of Deepwater Horizon oil plume reveals substrate specialization within a complex community of hydrocarbon-degraders.</title>
        <authorList>
            <person name="Hu P."/>
            <person name="Dubinsky E.A."/>
            <person name="Probst A.J."/>
            <person name="Wang J."/>
            <person name="Sieber C.M.K."/>
            <person name="Tom L.M."/>
            <person name="Gardinali P."/>
            <person name="Banfield J.F."/>
            <person name="Atlas R.M."/>
            <person name="Andersen G.L."/>
        </authorList>
    </citation>
    <scope>NUCLEOTIDE SEQUENCE [LARGE SCALE GENOMIC DNA]</scope>
</reference>
<protein>
    <recommendedName>
        <fullName evidence="4">YcxB-like protein domain-containing protein</fullName>
    </recommendedName>
</protein>
<dbReference type="RefSeq" id="WP_303685566.1">
    <property type="nucleotide sequence ID" value="NZ_CAJXYO010000012.1"/>
</dbReference>